<dbReference type="InterPro" id="IPR000866">
    <property type="entry name" value="AhpC/TSA"/>
</dbReference>
<dbReference type="Gene3D" id="3.40.30.10">
    <property type="entry name" value="Glutaredoxin"/>
    <property type="match status" value="1"/>
</dbReference>
<accession>A0A381QD51</accession>
<evidence type="ECO:0000313" key="2">
    <source>
        <dbReference type="EMBL" id="SUZ75593.1"/>
    </source>
</evidence>
<evidence type="ECO:0000259" key="1">
    <source>
        <dbReference type="Pfam" id="PF00578"/>
    </source>
</evidence>
<feature type="domain" description="Alkyl hydroperoxide reductase subunit C/ Thiol specific antioxidant" evidence="1">
    <location>
        <begin position="29"/>
        <end position="67"/>
    </location>
</feature>
<dbReference type="Pfam" id="PF00578">
    <property type="entry name" value="AhpC-TSA"/>
    <property type="match status" value="1"/>
</dbReference>
<protein>
    <recommendedName>
        <fullName evidence="1">Alkyl hydroperoxide reductase subunit C/ Thiol specific antioxidant domain-containing protein</fullName>
    </recommendedName>
</protein>
<dbReference type="EMBL" id="UINC01001251">
    <property type="protein sequence ID" value="SUZ75593.1"/>
    <property type="molecule type" value="Genomic_DNA"/>
</dbReference>
<proteinExistence type="predicted"/>
<gene>
    <name evidence="2" type="ORF">METZ01_LOCUS28447</name>
</gene>
<reference evidence="2" key="1">
    <citation type="submission" date="2018-05" db="EMBL/GenBank/DDBJ databases">
        <authorList>
            <person name="Lanie J.A."/>
            <person name="Ng W.-L."/>
            <person name="Kazmierczak K.M."/>
            <person name="Andrzejewski T.M."/>
            <person name="Davidsen T.M."/>
            <person name="Wayne K.J."/>
            <person name="Tettelin H."/>
            <person name="Glass J.I."/>
            <person name="Rusch D."/>
            <person name="Podicherti R."/>
            <person name="Tsui H.-C.T."/>
            <person name="Winkler M.E."/>
        </authorList>
    </citation>
    <scope>NUCLEOTIDE SEQUENCE</scope>
</reference>
<sequence length="68" mass="7098">MIKMLLVICVVLSVMAIGAFVVSAEDLKPGDMAPEFSLAGSDGNTHSLSELRGTTVVLAWFPKAFTGG</sequence>
<name>A0A381QD51_9ZZZZ</name>
<dbReference type="AlphaFoldDB" id="A0A381QD51"/>
<dbReference type="GO" id="GO:0016491">
    <property type="term" value="F:oxidoreductase activity"/>
    <property type="evidence" value="ECO:0007669"/>
    <property type="project" value="InterPro"/>
</dbReference>
<organism evidence="2">
    <name type="scientific">marine metagenome</name>
    <dbReference type="NCBI Taxonomy" id="408172"/>
    <lineage>
        <taxon>unclassified sequences</taxon>
        <taxon>metagenomes</taxon>
        <taxon>ecological metagenomes</taxon>
    </lineage>
</organism>
<dbReference type="SUPFAM" id="SSF52833">
    <property type="entry name" value="Thioredoxin-like"/>
    <property type="match status" value="1"/>
</dbReference>
<dbReference type="GO" id="GO:0016209">
    <property type="term" value="F:antioxidant activity"/>
    <property type="evidence" value="ECO:0007669"/>
    <property type="project" value="InterPro"/>
</dbReference>
<dbReference type="InterPro" id="IPR036249">
    <property type="entry name" value="Thioredoxin-like_sf"/>
</dbReference>